<gene>
    <name evidence="2" type="ordered locus">XOO1134</name>
</gene>
<dbReference type="KEGG" id="xoo:XOO1134"/>
<organism evidence="2 3">
    <name type="scientific">Xanthomonas oryzae pv. oryzae (strain KACC10331 / KXO85)</name>
    <dbReference type="NCBI Taxonomy" id="291331"/>
    <lineage>
        <taxon>Bacteria</taxon>
        <taxon>Pseudomonadati</taxon>
        <taxon>Pseudomonadota</taxon>
        <taxon>Gammaproteobacteria</taxon>
        <taxon>Lysobacterales</taxon>
        <taxon>Lysobacteraceae</taxon>
        <taxon>Xanthomonas</taxon>
    </lineage>
</organism>
<keyword evidence="3" id="KW-1185">Reference proteome</keyword>
<dbReference type="Proteomes" id="UP000006735">
    <property type="component" value="Chromosome"/>
</dbReference>
<dbReference type="HOGENOM" id="CLU_1730701_0_0_6"/>
<proteinExistence type="predicted"/>
<accession>Q5H3T3</accession>
<reference evidence="2 3" key="1">
    <citation type="journal article" date="2005" name="Nucleic Acids Res.">
        <title>The genome sequence of Xanthomonas oryzae pathovar oryzae KACC10331, the bacterial blight pathogen of rice.</title>
        <authorList>
            <person name="Lee B.M."/>
            <person name="Park Y.J."/>
            <person name="Park D.S."/>
            <person name="Kang H.W."/>
            <person name="Kim J.G."/>
            <person name="Song E.S."/>
            <person name="Park I.C."/>
            <person name="Yoon U.H."/>
            <person name="Hahn J.H."/>
            <person name="Koo B.S."/>
            <person name="Lee G.B."/>
            <person name="Kim H."/>
            <person name="Park H.S."/>
            <person name="Yoon K.O."/>
            <person name="Kim J.H."/>
            <person name="Jung C.H."/>
            <person name="Koh N.H."/>
            <person name="Seo J.S."/>
            <person name="Go S.J."/>
        </authorList>
    </citation>
    <scope>NUCLEOTIDE SEQUENCE [LARGE SCALE GENOMIC DNA]</scope>
    <source>
        <strain evidence="3">KACC10331 / KXO85</strain>
    </source>
</reference>
<name>Q5H3T3_XANOR</name>
<evidence type="ECO:0000256" key="1">
    <source>
        <dbReference type="SAM" id="MobiDB-lite"/>
    </source>
</evidence>
<dbReference type="AlphaFoldDB" id="Q5H3T3"/>
<protein>
    <submittedName>
        <fullName evidence="2">Uncharacterized protein</fullName>
    </submittedName>
</protein>
<dbReference type="EMBL" id="AE013598">
    <property type="protein sequence ID" value="AAW74388.1"/>
    <property type="molecule type" value="Genomic_DNA"/>
</dbReference>
<evidence type="ECO:0000313" key="2">
    <source>
        <dbReference type="EMBL" id="AAW74388.1"/>
    </source>
</evidence>
<evidence type="ECO:0000313" key="3">
    <source>
        <dbReference type="Proteomes" id="UP000006735"/>
    </source>
</evidence>
<dbReference type="STRING" id="291331.XOO1134"/>
<sequence length="151" mass="16409">MALAKEGGLSRMDHVLMSEANNRGVHGGENVFVVQGDPRQPGTSARAHENRTGARHAGRTIVRARAATRRAERASAAARTRAGAAAQRIERLATSSLARRIDDVPGKARRERRCRPQRGVPGSRHDICSASALATRCTDLRHVCFSLVLQR</sequence>
<feature type="region of interest" description="Disordered" evidence="1">
    <location>
        <begin position="36"/>
        <end position="59"/>
    </location>
</feature>